<evidence type="ECO:0000256" key="4">
    <source>
        <dbReference type="ARBA" id="ARBA00022598"/>
    </source>
</evidence>
<evidence type="ECO:0000256" key="5">
    <source>
        <dbReference type="ARBA" id="ARBA00022605"/>
    </source>
</evidence>
<gene>
    <name evidence="9" type="primary">argG_39</name>
    <name evidence="9" type="ORF">SDC9_168747</name>
</gene>
<dbReference type="PANTHER" id="PTHR11587:SF2">
    <property type="entry name" value="ARGININOSUCCINATE SYNTHASE"/>
    <property type="match status" value="1"/>
</dbReference>
<proteinExistence type="predicted"/>
<comment type="caution">
    <text evidence="9">The sequence shown here is derived from an EMBL/GenBank/DDBJ whole genome shotgun (WGS) entry which is preliminary data.</text>
</comment>
<dbReference type="GO" id="GO:0000050">
    <property type="term" value="P:urea cycle"/>
    <property type="evidence" value="ECO:0007669"/>
    <property type="project" value="TreeGrafter"/>
</dbReference>
<reference evidence="9" key="1">
    <citation type="submission" date="2019-08" db="EMBL/GenBank/DDBJ databases">
        <authorList>
            <person name="Kucharzyk K."/>
            <person name="Murdoch R.W."/>
            <person name="Higgins S."/>
            <person name="Loffler F."/>
        </authorList>
    </citation>
    <scope>NUCLEOTIDE SEQUENCE</scope>
</reference>
<dbReference type="GO" id="GO:0004055">
    <property type="term" value="F:argininosuccinate synthase activity"/>
    <property type="evidence" value="ECO:0007669"/>
    <property type="project" value="UniProtKB-EC"/>
</dbReference>
<dbReference type="InterPro" id="IPR001518">
    <property type="entry name" value="Arginosuc_synth"/>
</dbReference>
<dbReference type="EMBL" id="VSSQ01069337">
    <property type="protein sequence ID" value="MPN21368.1"/>
    <property type="molecule type" value="Genomic_DNA"/>
</dbReference>
<dbReference type="SUPFAM" id="SSF69864">
    <property type="entry name" value="Argininosuccinate synthetase, C-terminal domain"/>
    <property type="match status" value="1"/>
</dbReference>
<evidence type="ECO:0000259" key="8">
    <source>
        <dbReference type="Pfam" id="PF20979"/>
    </source>
</evidence>
<evidence type="ECO:0000256" key="2">
    <source>
        <dbReference type="ARBA" id="ARBA00012286"/>
    </source>
</evidence>
<keyword evidence="6" id="KW-0547">Nucleotide-binding</keyword>
<dbReference type="InterPro" id="IPR048268">
    <property type="entry name" value="Arginosuc_syn_C"/>
</dbReference>
<evidence type="ECO:0000313" key="9">
    <source>
        <dbReference type="EMBL" id="MPN21368.1"/>
    </source>
</evidence>
<name>A0A645G3D1_9ZZZZ</name>
<keyword evidence="7" id="KW-0067">ATP-binding</keyword>
<evidence type="ECO:0000256" key="7">
    <source>
        <dbReference type="ARBA" id="ARBA00022840"/>
    </source>
</evidence>
<dbReference type="GO" id="GO:0000053">
    <property type="term" value="P:argininosuccinate metabolic process"/>
    <property type="evidence" value="ECO:0007669"/>
    <property type="project" value="TreeGrafter"/>
</dbReference>
<sequence length="73" mass="8083">MDSTQRTVTGTVRLKLYKGNIINAGATSPYSLYSENIATFGESDYDQMDSKGFVNLFGLPIKVRAMMEQGLLK</sequence>
<feature type="domain" description="Arginosuccinate synthase C-terminal" evidence="8">
    <location>
        <begin position="2"/>
        <end position="63"/>
    </location>
</feature>
<dbReference type="InterPro" id="IPR024074">
    <property type="entry name" value="AS_cat/multimer_dom_body"/>
</dbReference>
<dbReference type="EC" id="6.3.4.5" evidence="2"/>
<dbReference type="PANTHER" id="PTHR11587">
    <property type="entry name" value="ARGININOSUCCINATE SYNTHASE"/>
    <property type="match status" value="1"/>
</dbReference>
<keyword evidence="3" id="KW-0055">Arginine biosynthesis</keyword>
<accession>A0A645G3D1</accession>
<keyword evidence="4 9" id="KW-0436">Ligase</keyword>
<comment type="pathway">
    <text evidence="1">Amino-acid biosynthesis; L-arginine biosynthesis; L-arginine from L-ornithine and carbamoyl phosphate: step 2/3.</text>
</comment>
<dbReference type="Gene3D" id="3.90.1260.10">
    <property type="entry name" value="Argininosuccinate synthetase, chain A, domain 2"/>
    <property type="match status" value="1"/>
</dbReference>
<dbReference type="UniPathway" id="UPA00068">
    <property type="reaction ID" value="UER00113"/>
</dbReference>
<evidence type="ECO:0000256" key="6">
    <source>
        <dbReference type="ARBA" id="ARBA00022741"/>
    </source>
</evidence>
<evidence type="ECO:0000256" key="3">
    <source>
        <dbReference type="ARBA" id="ARBA00022571"/>
    </source>
</evidence>
<keyword evidence="5" id="KW-0028">Amino-acid biosynthesis</keyword>
<organism evidence="9">
    <name type="scientific">bioreactor metagenome</name>
    <dbReference type="NCBI Taxonomy" id="1076179"/>
    <lineage>
        <taxon>unclassified sequences</taxon>
        <taxon>metagenomes</taxon>
        <taxon>ecological metagenomes</taxon>
    </lineage>
</organism>
<dbReference type="GO" id="GO:0006526">
    <property type="term" value="P:L-arginine biosynthetic process"/>
    <property type="evidence" value="ECO:0007669"/>
    <property type="project" value="UniProtKB-UniPathway"/>
</dbReference>
<dbReference type="GO" id="GO:0005737">
    <property type="term" value="C:cytoplasm"/>
    <property type="evidence" value="ECO:0007669"/>
    <property type="project" value="TreeGrafter"/>
</dbReference>
<dbReference type="GO" id="GO:0005524">
    <property type="term" value="F:ATP binding"/>
    <property type="evidence" value="ECO:0007669"/>
    <property type="project" value="UniProtKB-KW"/>
</dbReference>
<dbReference type="Pfam" id="PF20979">
    <property type="entry name" value="Arginosuc_syn_C"/>
    <property type="match status" value="1"/>
</dbReference>
<dbReference type="Gene3D" id="1.20.5.470">
    <property type="entry name" value="Single helix bin"/>
    <property type="match status" value="1"/>
</dbReference>
<protein>
    <recommendedName>
        <fullName evidence="2">argininosuccinate synthase</fullName>
        <ecNumber evidence="2">6.3.4.5</ecNumber>
    </recommendedName>
</protein>
<evidence type="ECO:0000256" key="1">
    <source>
        <dbReference type="ARBA" id="ARBA00004967"/>
    </source>
</evidence>
<dbReference type="AlphaFoldDB" id="A0A645G3D1"/>